<comment type="caution">
    <text evidence="2">The sequence shown here is derived from an EMBL/GenBank/DDBJ whole genome shotgun (WGS) entry which is preliminary data.</text>
</comment>
<dbReference type="AlphaFoldDB" id="A0A315ZLS9"/>
<name>A0A315ZLS9_9ACTN</name>
<accession>A0A315ZLS9</accession>
<protein>
    <recommendedName>
        <fullName evidence="1">Helix-turn-helix domain-containing protein</fullName>
    </recommendedName>
</protein>
<gene>
    <name evidence="2" type="ORF">BXY45_14918</name>
</gene>
<evidence type="ECO:0000313" key="2">
    <source>
        <dbReference type="EMBL" id="PWJ46282.1"/>
    </source>
</evidence>
<dbReference type="EMBL" id="QGDQ01000049">
    <property type="protein sequence ID" value="PWJ46282.1"/>
    <property type="molecule type" value="Genomic_DNA"/>
</dbReference>
<organism evidence="2 3">
    <name type="scientific">Quadrisphaera granulorum</name>
    <dbReference type="NCBI Taxonomy" id="317664"/>
    <lineage>
        <taxon>Bacteria</taxon>
        <taxon>Bacillati</taxon>
        <taxon>Actinomycetota</taxon>
        <taxon>Actinomycetes</taxon>
        <taxon>Kineosporiales</taxon>
        <taxon>Kineosporiaceae</taxon>
        <taxon>Quadrisphaera</taxon>
    </lineage>
</organism>
<evidence type="ECO:0000313" key="3">
    <source>
        <dbReference type="Proteomes" id="UP000245469"/>
    </source>
</evidence>
<reference evidence="2 3" key="1">
    <citation type="submission" date="2018-03" db="EMBL/GenBank/DDBJ databases">
        <title>Genomic Encyclopedia of Archaeal and Bacterial Type Strains, Phase II (KMG-II): from individual species to whole genera.</title>
        <authorList>
            <person name="Goeker M."/>
        </authorList>
    </citation>
    <scope>NUCLEOTIDE SEQUENCE [LARGE SCALE GENOMIC DNA]</scope>
    <source>
        <strain evidence="2 3">DSM 44889</strain>
    </source>
</reference>
<dbReference type="InterPro" id="IPR045745">
    <property type="entry name" value="HTH_58_Actinobacteria-type"/>
</dbReference>
<sequence>MKPADRAVRASQIADAYDAGASAADLAEQHGISQSTVHRILVQQGVALRGREWIRWGGTRTMEIVAGSQAGLTTTELAEQHGLSVNRVRQLLARARHEGLDPSAAPRPRIPAPRVAVGRRVDGGCSRCRGSQRWQRWGATLWAVCESCGVMSSPRPLRGRRQSA</sequence>
<proteinExistence type="predicted"/>
<dbReference type="Proteomes" id="UP000245469">
    <property type="component" value="Unassembled WGS sequence"/>
</dbReference>
<keyword evidence="3" id="KW-1185">Reference proteome</keyword>
<dbReference type="RefSeq" id="WP_109776695.1">
    <property type="nucleotide sequence ID" value="NZ_QGDQ01000049.1"/>
</dbReference>
<dbReference type="Pfam" id="PF19575">
    <property type="entry name" value="HTH_58"/>
    <property type="match status" value="1"/>
</dbReference>
<dbReference type="Gene3D" id="1.10.10.60">
    <property type="entry name" value="Homeodomain-like"/>
    <property type="match status" value="1"/>
</dbReference>
<feature type="domain" description="Helix-turn-helix" evidence="1">
    <location>
        <begin position="5"/>
        <end position="51"/>
    </location>
</feature>
<evidence type="ECO:0000259" key="1">
    <source>
        <dbReference type="Pfam" id="PF19575"/>
    </source>
</evidence>